<evidence type="ECO:0000313" key="4">
    <source>
        <dbReference type="EMBL" id="KAJ6647204.1"/>
    </source>
</evidence>
<dbReference type="GO" id="GO:0005544">
    <property type="term" value="F:calcium-dependent phospholipid binding"/>
    <property type="evidence" value="ECO:0007669"/>
    <property type="project" value="TreeGrafter"/>
</dbReference>
<dbReference type="GO" id="GO:0005509">
    <property type="term" value="F:calcium ion binding"/>
    <property type="evidence" value="ECO:0007669"/>
    <property type="project" value="TreeGrafter"/>
</dbReference>
<feature type="region of interest" description="Disordered" evidence="1">
    <location>
        <begin position="109"/>
        <end position="204"/>
    </location>
</feature>
<feature type="compositionally biased region" description="Polar residues" evidence="1">
    <location>
        <begin position="186"/>
        <end position="196"/>
    </location>
</feature>
<dbReference type="PROSITE" id="PS50004">
    <property type="entry name" value="C2"/>
    <property type="match status" value="2"/>
</dbReference>
<dbReference type="Gene3D" id="2.60.40.150">
    <property type="entry name" value="C2 domain"/>
    <property type="match status" value="2"/>
</dbReference>
<dbReference type="SUPFAM" id="SSF49562">
    <property type="entry name" value="C2 domain (Calcium/lipid-binding domain, CaLB)"/>
    <property type="match status" value="2"/>
</dbReference>
<dbReference type="FunFam" id="2.60.40.150:FF:000179">
    <property type="entry name" value="synaptotagmin-5 isoform X2"/>
    <property type="match status" value="1"/>
</dbReference>
<dbReference type="GO" id="GO:0017156">
    <property type="term" value="P:calcium-ion regulated exocytosis"/>
    <property type="evidence" value="ECO:0007669"/>
    <property type="project" value="TreeGrafter"/>
</dbReference>
<dbReference type="PANTHER" id="PTHR10024">
    <property type="entry name" value="SYNAPTOTAGMIN"/>
    <property type="match status" value="1"/>
</dbReference>
<keyword evidence="5" id="KW-1185">Reference proteome</keyword>
<keyword evidence="2" id="KW-0812">Transmembrane</keyword>
<comment type="caution">
    <text evidence="4">The sequence shown here is derived from an EMBL/GenBank/DDBJ whole genome shotgun (WGS) entry which is preliminary data.</text>
</comment>
<dbReference type="GO" id="GO:0070382">
    <property type="term" value="C:exocytic vesicle"/>
    <property type="evidence" value="ECO:0007669"/>
    <property type="project" value="TreeGrafter"/>
</dbReference>
<gene>
    <name evidence="4" type="primary">Syt9</name>
    <name evidence="4" type="ORF">Bhyg_02424</name>
</gene>
<dbReference type="OrthoDB" id="67700at2759"/>
<keyword evidence="2" id="KW-1133">Transmembrane helix</keyword>
<dbReference type="GO" id="GO:0030276">
    <property type="term" value="F:clathrin binding"/>
    <property type="evidence" value="ECO:0007669"/>
    <property type="project" value="TreeGrafter"/>
</dbReference>
<feature type="compositionally biased region" description="Polar residues" evidence="1">
    <location>
        <begin position="159"/>
        <end position="171"/>
    </location>
</feature>
<sequence>MVLASSAVLGAAAGTGLALLVAMTIVVYRYYVVRRKGQEWAELDRWEEEKIARKIKYRVKSSVSSAVECNVIREPHAIQPVSSVPAHAVNTELLRGPLEVTPSPLHSYLQHQSKSFPPRLQRTPSVSSQSSLDSAPSRQSGHRGSSPQIRAYGPDGRTTMPSDHSNLQCPRSPSPMRAVSLDARCSSPSDSDLRTTSPSQSSLASLASGSACGSSICLSPKLGRCLSPLLIPPRTAAGLDPGCGPASPLGALQPDLYQRPDGPIYLTAPENSVALGKLHLRVKYDSKLFDLAVHLIEAHNLCPIEEGGFRDPYVRLQLEPEVDTRKRQTAIHRGEAHPYFDQNFKFPVSRDQLQGKELILQVLDYDRYSHNDIIGEVRISVDELDLSKSVEIWGDLIRMKKPPEDRPELLISLTYLPQAERLTFNIMKAKNLNTQHDPWVRIYHIVNGKRVKKRKTATLKFDDVQNPLWNESYTFGMPQSIIQSTAFEIYLVTSGGESNAISCGIGPEETGSGKQHWIDILHNPRKPIAMWHFLR</sequence>
<dbReference type="CDD" id="cd00276">
    <property type="entry name" value="C2B_Synaptotagmin"/>
    <property type="match status" value="1"/>
</dbReference>
<feature type="compositionally biased region" description="Polar residues" evidence="1">
    <location>
        <begin position="122"/>
        <end position="148"/>
    </location>
</feature>
<evidence type="ECO:0000256" key="2">
    <source>
        <dbReference type="SAM" id="Phobius"/>
    </source>
</evidence>
<feature type="domain" description="C2" evidence="3">
    <location>
        <begin position="405"/>
        <end position="532"/>
    </location>
</feature>
<dbReference type="GO" id="GO:0000149">
    <property type="term" value="F:SNARE binding"/>
    <property type="evidence" value="ECO:0007669"/>
    <property type="project" value="TreeGrafter"/>
</dbReference>
<dbReference type="Pfam" id="PF00168">
    <property type="entry name" value="C2"/>
    <property type="match status" value="2"/>
</dbReference>
<name>A0A9Q0NBJ2_9DIPT</name>
<dbReference type="SMART" id="SM00239">
    <property type="entry name" value="C2"/>
    <property type="match status" value="2"/>
</dbReference>
<feature type="domain" description="C2" evidence="3">
    <location>
        <begin position="274"/>
        <end position="394"/>
    </location>
</feature>
<reference evidence="4" key="1">
    <citation type="submission" date="2022-07" db="EMBL/GenBank/DDBJ databases">
        <authorList>
            <person name="Trinca V."/>
            <person name="Uliana J.V.C."/>
            <person name="Torres T.T."/>
            <person name="Ward R.J."/>
            <person name="Monesi N."/>
        </authorList>
    </citation>
    <scope>NUCLEOTIDE SEQUENCE</scope>
    <source>
        <strain evidence="4">HSMRA1968</strain>
        <tissue evidence="4">Whole embryos</tissue>
    </source>
</reference>
<accession>A0A9Q0NBJ2</accession>
<dbReference type="GO" id="GO:0005886">
    <property type="term" value="C:plasma membrane"/>
    <property type="evidence" value="ECO:0007669"/>
    <property type="project" value="TreeGrafter"/>
</dbReference>
<dbReference type="GO" id="GO:0001786">
    <property type="term" value="F:phosphatidylserine binding"/>
    <property type="evidence" value="ECO:0007669"/>
    <property type="project" value="TreeGrafter"/>
</dbReference>
<dbReference type="InterPro" id="IPR000008">
    <property type="entry name" value="C2_dom"/>
</dbReference>
<dbReference type="PANTHER" id="PTHR10024:SF378">
    <property type="entry name" value="SYNAPTOTAGMIN BETA, ISOFORM D"/>
    <property type="match status" value="1"/>
</dbReference>
<evidence type="ECO:0000256" key="1">
    <source>
        <dbReference type="SAM" id="MobiDB-lite"/>
    </source>
</evidence>
<dbReference type="InterPro" id="IPR035892">
    <property type="entry name" value="C2_domain_sf"/>
</dbReference>
<dbReference type="AlphaFoldDB" id="A0A9Q0NBJ2"/>
<evidence type="ECO:0000313" key="5">
    <source>
        <dbReference type="Proteomes" id="UP001151699"/>
    </source>
</evidence>
<feature type="transmembrane region" description="Helical" evidence="2">
    <location>
        <begin position="6"/>
        <end position="28"/>
    </location>
</feature>
<keyword evidence="2" id="KW-0472">Membrane</keyword>
<evidence type="ECO:0000259" key="3">
    <source>
        <dbReference type="PROSITE" id="PS50004"/>
    </source>
</evidence>
<protein>
    <submittedName>
        <fullName evidence="4">Synaptotagmin-9</fullName>
    </submittedName>
</protein>
<dbReference type="EMBL" id="WJQU01000001">
    <property type="protein sequence ID" value="KAJ6647204.1"/>
    <property type="molecule type" value="Genomic_DNA"/>
</dbReference>
<proteinExistence type="predicted"/>
<feature type="non-terminal residue" evidence="4">
    <location>
        <position position="535"/>
    </location>
</feature>
<dbReference type="Proteomes" id="UP001151699">
    <property type="component" value="Chromosome A"/>
</dbReference>
<organism evidence="4 5">
    <name type="scientific">Pseudolycoriella hygida</name>
    <dbReference type="NCBI Taxonomy" id="35572"/>
    <lineage>
        <taxon>Eukaryota</taxon>
        <taxon>Metazoa</taxon>
        <taxon>Ecdysozoa</taxon>
        <taxon>Arthropoda</taxon>
        <taxon>Hexapoda</taxon>
        <taxon>Insecta</taxon>
        <taxon>Pterygota</taxon>
        <taxon>Neoptera</taxon>
        <taxon>Endopterygota</taxon>
        <taxon>Diptera</taxon>
        <taxon>Nematocera</taxon>
        <taxon>Sciaroidea</taxon>
        <taxon>Sciaridae</taxon>
        <taxon>Pseudolycoriella</taxon>
    </lineage>
</organism>